<evidence type="ECO:0000256" key="6">
    <source>
        <dbReference type="ARBA" id="ARBA00022723"/>
    </source>
</evidence>
<comment type="cofactor">
    <cofactor evidence="14">
        <name>Zn(2+)</name>
        <dbReference type="ChEBI" id="CHEBI:29105"/>
    </cofactor>
    <text evidence="14">Binds 1 zinc ion per subunit.</text>
</comment>
<comment type="similarity">
    <text evidence="2 14">In the C-terminal section; belongs to the peptidase M41 family.</text>
</comment>
<dbReference type="PANTHER" id="PTHR23076:SF97">
    <property type="entry name" value="ATP-DEPENDENT ZINC METALLOPROTEASE YME1L1"/>
    <property type="match status" value="1"/>
</dbReference>
<keyword evidence="6 14" id="KW-0479">Metal-binding</keyword>
<evidence type="ECO:0000256" key="3">
    <source>
        <dbReference type="ARBA" id="ARBA00022475"/>
    </source>
</evidence>
<evidence type="ECO:0000256" key="1">
    <source>
        <dbReference type="ARBA" id="ARBA00004370"/>
    </source>
</evidence>
<feature type="domain" description="AAA+ ATPase" evidence="17">
    <location>
        <begin position="240"/>
        <end position="379"/>
    </location>
</feature>
<proteinExistence type="inferred from homology"/>
<protein>
    <recommendedName>
        <fullName evidence="14">ATP-dependent zinc metalloprotease FtsH</fullName>
        <ecNumber evidence="14">3.4.24.-</ecNumber>
    </recommendedName>
</protein>
<dbReference type="Pfam" id="PF00004">
    <property type="entry name" value="AAA"/>
    <property type="match status" value="1"/>
</dbReference>
<name>A0ABR9XUN8_9CHLB</name>
<comment type="subcellular location">
    <subcellularLocation>
        <location evidence="14">Cell membrane</location>
        <topology evidence="14">Multi-pass membrane protein</topology>
        <orientation evidence="14">Cytoplasmic side</orientation>
    </subcellularLocation>
    <subcellularLocation>
        <location evidence="1">Membrane</location>
    </subcellularLocation>
</comment>
<dbReference type="InterPro" id="IPR003959">
    <property type="entry name" value="ATPase_AAA_core"/>
</dbReference>
<keyword evidence="7 14" id="KW-0547">Nucleotide-binding</keyword>
<evidence type="ECO:0000256" key="5">
    <source>
        <dbReference type="ARBA" id="ARBA00022692"/>
    </source>
</evidence>
<dbReference type="InterPro" id="IPR037219">
    <property type="entry name" value="Peptidase_M41-like"/>
</dbReference>
<dbReference type="Gene3D" id="3.40.50.300">
    <property type="entry name" value="P-loop containing nucleotide triphosphate hydrolases"/>
    <property type="match status" value="1"/>
</dbReference>
<comment type="similarity">
    <text evidence="14">In the central section; belongs to the AAA ATPase family.</text>
</comment>
<evidence type="ECO:0000259" key="17">
    <source>
        <dbReference type="SMART" id="SM00382"/>
    </source>
</evidence>
<keyword evidence="3 14" id="KW-1003">Cell membrane</keyword>
<evidence type="ECO:0000313" key="18">
    <source>
        <dbReference type="EMBL" id="MBF0637592.1"/>
    </source>
</evidence>
<feature type="transmembrane region" description="Helical" evidence="14">
    <location>
        <begin position="152"/>
        <end position="172"/>
    </location>
</feature>
<evidence type="ECO:0000256" key="16">
    <source>
        <dbReference type="SAM" id="MobiDB-lite"/>
    </source>
</evidence>
<dbReference type="RefSeq" id="WP_175187782.1">
    <property type="nucleotide sequence ID" value="NZ_JABVZQ010000021.1"/>
</dbReference>
<feature type="binding site" evidence="14">
    <location>
        <position position="546"/>
    </location>
    <ligand>
        <name>Zn(2+)</name>
        <dbReference type="ChEBI" id="CHEBI:29105"/>
        <note>catalytic</note>
    </ligand>
</feature>
<evidence type="ECO:0000256" key="4">
    <source>
        <dbReference type="ARBA" id="ARBA00022670"/>
    </source>
</evidence>
<dbReference type="Gene3D" id="1.20.58.760">
    <property type="entry name" value="Peptidase M41"/>
    <property type="match status" value="1"/>
</dbReference>
<evidence type="ECO:0000256" key="2">
    <source>
        <dbReference type="ARBA" id="ARBA00010044"/>
    </source>
</evidence>
<comment type="function">
    <text evidence="14">Acts as a processive, ATP-dependent zinc metallopeptidase for both cytoplasmic and membrane proteins. Plays a role in the quality control of integral membrane proteins.</text>
</comment>
<keyword evidence="8 14" id="KW-0378">Hydrolase</keyword>
<feature type="region of interest" description="Disordered" evidence="16">
    <location>
        <begin position="648"/>
        <end position="668"/>
    </location>
</feature>
<keyword evidence="9 14" id="KW-0862">Zinc</keyword>
<dbReference type="InterPro" id="IPR041569">
    <property type="entry name" value="AAA_lid_3"/>
</dbReference>
<comment type="similarity">
    <text evidence="15">Belongs to the AAA ATPase family.</text>
</comment>
<comment type="subunit">
    <text evidence="14">Homohexamer.</text>
</comment>
<keyword evidence="19" id="KW-1185">Reference proteome</keyword>
<dbReference type="Pfam" id="PF17862">
    <property type="entry name" value="AAA_lid_3"/>
    <property type="match status" value="1"/>
</dbReference>
<evidence type="ECO:0000256" key="14">
    <source>
        <dbReference type="HAMAP-Rule" id="MF_01458"/>
    </source>
</evidence>
<dbReference type="Pfam" id="PF06480">
    <property type="entry name" value="FtsH_ext"/>
    <property type="match status" value="1"/>
</dbReference>
<dbReference type="InterPro" id="IPR003593">
    <property type="entry name" value="AAA+_ATPase"/>
</dbReference>
<organism evidence="18 19">
    <name type="scientific">Prosthecochloris ethylica</name>
    <dbReference type="NCBI Taxonomy" id="2743976"/>
    <lineage>
        <taxon>Bacteria</taxon>
        <taxon>Pseudomonadati</taxon>
        <taxon>Chlorobiota</taxon>
        <taxon>Chlorobiia</taxon>
        <taxon>Chlorobiales</taxon>
        <taxon>Chlorobiaceae</taxon>
        <taxon>Prosthecochloris</taxon>
    </lineage>
</organism>
<dbReference type="InterPro" id="IPR011546">
    <property type="entry name" value="Pept_M41_FtsH_extracell"/>
</dbReference>
<keyword evidence="4 14" id="KW-0645">Protease</keyword>
<evidence type="ECO:0000256" key="15">
    <source>
        <dbReference type="RuleBase" id="RU003651"/>
    </source>
</evidence>
<dbReference type="CDD" id="cd19501">
    <property type="entry name" value="RecA-like_FtsH"/>
    <property type="match status" value="1"/>
</dbReference>
<evidence type="ECO:0000256" key="8">
    <source>
        <dbReference type="ARBA" id="ARBA00022801"/>
    </source>
</evidence>
<feature type="binding site" evidence="14">
    <location>
        <begin position="248"/>
        <end position="255"/>
    </location>
    <ligand>
        <name>ATP</name>
        <dbReference type="ChEBI" id="CHEBI:30616"/>
    </ligand>
</feature>
<evidence type="ECO:0000313" key="19">
    <source>
        <dbReference type="Proteomes" id="UP000619838"/>
    </source>
</evidence>
<dbReference type="PANTHER" id="PTHR23076">
    <property type="entry name" value="METALLOPROTEASE M41 FTSH"/>
    <property type="match status" value="1"/>
</dbReference>
<feature type="binding site" evidence="14">
    <location>
        <position position="474"/>
    </location>
    <ligand>
        <name>Zn(2+)</name>
        <dbReference type="ChEBI" id="CHEBI:29105"/>
        <note>catalytic</note>
    </ligand>
</feature>
<feature type="region of interest" description="Disordered" evidence="16">
    <location>
        <begin position="1"/>
        <end position="30"/>
    </location>
</feature>
<dbReference type="EMBL" id="JADGII010000028">
    <property type="protein sequence ID" value="MBF0637592.1"/>
    <property type="molecule type" value="Genomic_DNA"/>
</dbReference>
<dbReference type="SUPFAM" id="SSF140990">
    <property type="entry name" value="FtsH protease domain-like"/>
    <property type="match status" value="1"/>
</dbReference>
<dbReference type="PROSITE" id="PS00674">
    <property type="entry name" value="AAA"/>
    <property type="match status" value="1"/>
</dbReference>
<evidence type="ECO:0000256" key="7">
    <source>
        <dbReference type="ARBA" id="ARBA00022741"/>
    </source>
</evidence>
<keyword evidence="10 14" id="KW-0067">ATP-binding</keyword>
<evidence type="ECO:0000256" key="11">
    <source>
        <dbReference type="ARBA" id="ARBA00022989"/>
    </source>
</evidence>
<dbReference type="Gene3D" id="1.10.8.60">
    <property type="match status" value="1"/>
</dbReference>
<keyword evidence="11 14" id="KW-1133">Transmembrane helix</keyword>
<dbReference type="InterPro" id="IPR005936">
    <property type="entry name" value="FtsH"/>
</dbReference>
<dbReference type="InterPro" id="IPR027417">
    <property type="entry name" value="P-loop_NTPase"/>
</dbReference>
<reference evidence="18 19" key="1">
    <citation type="journal article" date="2020" name="Microorganisms">
        <title>Simultaneous Genome Sequencing of Prosthecochloris ethylica and Desulfuromonas acetoxidans within a Syntrophic Mixture Reveals Unique Pili and Protein Interactions.</title>
        <authorList>
            <person name="Kyndt J.A."/>
            <person name="Van Beeumen J.J."/>
            <person name="Meyer T.E."/>
        </authorList>
    </citation>
    <scope>NUCLEOTIDE SEQUENCE [LARGE SCALE GENOMIC DNA]</scope>
    <source>
        <strain evidence="18 19">N3</strain>
    </source>
</reference>
<keyword evidence="5 14" id="KW-0812">Transmembrane</keyword>
<evidence type="ECO:0000256" key="12">
    <source>
        <dbReference type="ARBA" id="ARBA00023049"/>
    </source>
</evidence>
<gene>
    <name evidence="14 18" type="primary">ftsH</name>
    <name evidence="18" type="ORF">INT08_10470</name>
</gene>
<keyword evidence="12 14" id="KW-0482">Metalloprotease</keyword>
<dbReference type="InterPro" id="IPR003960">
    <property type="entry name" value="ATPase_AAA_CS"/>
</dbReference>
<dbReference type="NCBIfam" id="TIGR01241">
    <property type="entry name" value="FtsH_fam"/>
    <property type="match status" value="1"/>
</dbReference>
<evidence type="ECO:0000256" key="10">
    <source>
        <dbReference type="ARBA" id="ARBA00022840"/>
    </source>
</evidence>
<keyword evidence="13 14" id="KW-0472">Membrane</keyword>
<dbReference type="HAMAP" id="MF_01458">
    <property type="entry name" value="FtsH"/>
    <property type="match status" value="1"/>
</dbReference>
<evidence type="ECO:0000256" key="9">
    <source>
        <dbReference type="ARBA" id="ARBA00022833"/>
    </source>
</evidence>
<dbReference type="GO" id="GO:0008237">
    <property type="term" value="F:metallopeptidase activity"/>
    <property type="evidence" value="ECO:0007669"/>
    <property type="project" value="UniProtKB-KW"/>
</dbReference>
<feature type="binding site" evidence="14">
    <location>
        <position position="470"/>
    </location>
    <ligand>
        <name>Zn(2+)</name>
        <dbReference type="ChEBI" id="CHEBI:29105"/>
        <note>catalytic</note>
    </ligand>
</feature>
<dbReference type="EC" id="3.4.24.-" evidence="14"/>
<dbReference type="InterPro" id="IPR000642">
    <property type="entry name" value="Peptidase_M41"/>
</dbReference>
<evidence type="ECO:0000256" key="13">
    <source>
        <dbReference type="ARBA" id="ARBA00023136"/>
    </source>
</evidence>
<dbReference type="SUPFAM" id="SSF52540">
    <property type="entry name" value="P-loop containing nucleoside triphosphate hydrolases"/>
    <property type="match status" value="1"/>
</dbReference>
<feature type="active site" evidence="14">
    <location>
        <position position="471"/>
    </location>
</feature>
<accession>A0ABR9XUN8</accession>
<dbReference type="Pfam" id="PF01434">
    <property type="entry name" value="Peptidase_M41"/>
    <property type="match status" value="1"/>
</dbReference>
<sequence length="668" mass="73631">MAEKERKKQQTQNKFKPVKDSDQQPGWFGAGEGGGGGPFFPKILIYMMIGLVVIFVFQRFFGSDAGPEITYNEYRQVLDQGGLTSVTVETNPDGSALLIGVLSSQKDLRMTDGSSVTTNRFSVRVPEFSMDQVDNLADRSIEVKVRQGGDELGNFLILMAPWIIFAFIYFFIFRRMSAQNGGAQKNIFSFGKSRAKLMSDFDVKVTFDDVAGVNEAVEELKETVEFLMNPEKFQKIGGKIPKGVLLLGSPGTGKTLLAKAIAGEAKVPFFSISGADFVEMFVGVGAARVRDLFETAKKNAPCIVFIDEIDAVGRSRGAGLGGGHDEREQTLNQLLVEMDGFTTKDNVILIAATNRPDVLDTALLRPGRFDRQITIDKPDIRGREAILKIHARKTPFTEDVDLKEIAQSTPGFSGADLANLINEAALLASRKGREKITAEDFDDARDKILMGPERRSMYISDLQKKITAYHESGHVLAAKFTKGSDPIHKVTIIPRGRSLGQTAYLPLEDRYTHNREYLIAMITYALGGRVAEELIFNETSTGAANDIEKATDIARKMVRNWGMSEKLGPINFGDGHKEVFLGKDYSHVREYSEETALQIDVEVRKIIMECMEKARTIMSDHEDALHKLAEALIEKEALSGEEVDALIRETGATPADSAPGATDGNEKV</sequence>
<feature type="transmembrane region" description="Helical" evidence="14">
    <location>
        <begin position="43"/>
        <end position="61"/>
    </location>
</feature>
<comment type="caution">
    <text evidence="18">The sequence shown here is derived from an EMBL/GenBank/DDBJ whole genome shotgun (WGS) entry which is preliminary data.</text>
</comment>
<dbReference type="Proteomes" id="UP000619838">
    <property type="component" value="Unassembled WGS sequence"/>
</dbReference>
<dbReference type="SMART" id="SM00382">
    <property type="entry name" value="AAA"/>
    <property type="match status" value="1"/>
</dbReference>